<dbReference type="PANTHER" id="PTHR39398:SF1">
    <property type="entry name" value="CSN8_PSMD8_EIF3K DOMAIN-CONTAINING PROTEIN"/>
    <property type="match status" value="1"/>
</dbReference>
<evidence type="ECO:0000313" key="1">
    <source>
        <dbReference type="EMBL" id="PPR03516.1"/>
    </source>
</evidence>
<reference evidence="1 2" key="1">
    <citation type="journal article" date="2018" name="Evol. Lett.">
        <title>Horizontal gene cluster transfer increased hallucinogenic mushroom diversity.</title>
        <authorList>
            <person name="Reynolds H.T."/>
            <person name="Vijayakumar V."/>
            <person name="Gluck-Thaler E."/>
            <person name="Korotkin H.B."/>
            <person name="Matheny P.B."/>
            <person name="Slot J.C."/>
        </authorList>
    </citation>
    <scope>NUCLEOTIDE SEQUENCE [LARGE SCALE GENOMIC DNA]</scope>
    <source>
        <strain evidence="1 2">2629</strain>
    </source>
</reference>
<accession>A0A409YKF5</accession>
<dbReference type="InParanoid" id="A0A409YKF5"/>
<proteinExistence type="predicted"/>
<name>A0A409YKF5_9AGAR</name>
<evidence type="ECO:0000313" key="2">
    <source>
        <dbReference type="Proteomes" id="UP000284842"/>
    </source>
</evidence>
<gene>
    <name evidence="1" type="ORF">CVT24_007004</name>
</gene>
<evidence type="ECO:0008006" key="3">
    <source>
        <dbReference type="Google" id="ProtNLM"/>
    </source>
</evidence>
<protein>
    <recommendedName>
        <fullName evidence="3">CSN8/PSMD8/EIF3K domain-containing protein</fullName>
    </recommendedName>
</protein>
<dbReference type="AlphaFoldDB" id="A0A409YKF5"/>
<organism evidence="1 2">
    <name type="scientific">Panaeolus cyanescens</name>
    <dbReference type="NCBI Taxonomy" id="181874"/>
    <lineage>
        <taxon>Eukaryota</taxon>
        <taxon>Fungi</taxon>
        <taxon>Dikarya</taxon>
        <taxon>Basidiomycota</taxon>
        <taxon>Agaricomycotina</taxon>
        <taxon>Agaricomycetes</taxon>
        <taxon>Agaricomycetidae</taxon>
        <taxon>Agaricales</taxon>
        <taxon>Agaricineae</taxon>
        <taxon>Galeropsidaceae</taxon>
        <taxon>Panaeolus</taxon>
    </lineage>
</organism>
<dbReference type="STRING" id="181874.A0A409YKF5"/>
<comment type="caution">
    <text evidence="1">The sequence shown here is derived from an EMBL/GenBank/DDBJ whole genome shotgun (WGS) entry which is preliminary data.</text>
</comment>
<keyword evidence="2" id="KW-1185">Reference proteome</keyword>
<dbReference type="EMBL" id="NHTK01001059">
    <property type="protein sequence ID" value="PPR03516.1"/>
    <property type="molecule type" value="Genomic_DNA"/>
</dbReference>
<sequence length="323" mass="36627">MVPNLGPARRRMDLMASVSRSSGLEKDGDDLKNHKTQEEYRDFIQEKLDAVLKNHPWTVNETEDAKKQRLYEQENVLILFRKLREGVASAARTDDFALEVYETSFFLSIIFESPKQTTAIIQHLIPSPPSTTTPFKNASIFVPLCSLLHHLVASYPSQGTYHQHLDTIPESLLPRKSEHASWVFDIAKSLRRRNYAKFAYLSKKETLVSVLGSEQQEPATDVPATTKPLAKFGKQALFVLLNLLRQKAASTAWTILRASYRELACNPGNDDTRTWLVNSMCLDSVLSFVPSTDLDKWLHEQESSGHLRAKEGADGRWIVCKVR</sequence>
<dbReference type="PANTHER" id="PTHR39398">
    <property type="entry name" value="YALI0F14311P"/>
    <property type="match status" value="1"/>
</dbReference>
<dbReference type="Proteomes" id="UP000284842">
    <property type="component" value="Unassembled WGS sequence"/>
</dbReference>
<dbReference type="OrthoDB" id="2100128at2759"/>